<sequence length="253" mass="29582">MKLYYEARSKTSLMRRTPVIIRLDGKAFHTFTKGFVKPFDECMSKAMQETMKYLCENIQGCVLGYTQSDEITLVLIDYQKLTTDAWFDYEVQKICSVAASMATFIFNRQFQVQVNELSWKGELADENLAKSYIRAIKSGAVFDARCFNIPKEEVTNCILWRQQDATRNSIQSVGQAYFSHKQLEGLNTNQIQELLFQEKGINWNDYPTKFRRGSCCIKKYHQTMNQTLRGYWYIDDEIPIFTGEGRDYIEKLI</sequence>
<dbReference type="InterPro" id="IPR024956">
    <property type="entry name" value="tRNAHis_GuaTrfase_cat"/>
</dbReference>
<dbReference type="InterPro" id="IPR038469">
    <property type="entry name" value="tRNAHis_GuaTrfase_Thg1_sf"/>
</dbReference>
<protein>
    <submittedName>
        <fullName evidence="2">tRNAHis guanylyltransferase</fullName>
    </submittedName>
</protein>
<organism evidence="2">
    <name type="scientific">virus sp. ctML55</name>
    <dbReference type="NCBI Taxonomy" id="2827627"/>
    <lineage>
        <taxon>Viruses</taxon>
    </lineage>
</organism>
<reference evidence="2" key="1">
    <citation type="journal article" date="2021" name="Proc. Natl. Acad. Sci. U.S.A.">
        <title>A Catalog of Tens of Thousands of Viruses from Human Metagenomes Reveals Hidden Associations with Chronic Diseases.</title>
        <authorList>
            <person name="Tisza M.J."/>
            <person name="Buck C.B."/>
        </authorList>
    </citation>
    <scope>NUCLEOTIDE SEQUENCE</scope>
    <source>
        <strain evidence="2">CtML55</strain>
    </source>
</reference>
<dbReference type="GO" id="GO:0000287">
    <property type="term" value="F:magnesium ion binding"/>
    <property type="evidence" value="ECO:0007669"/>
    <property type="project" value="InterPro"/>
</dbReference>
<dbReference type="GO" id="GO:0008193">
    <property type="term" value="F:tRNA guanylyltransferase activity"/>
    <property type="evidence" value="ECO:0007669"/>
    <property type="project" value="InterPro"/>
</dbReference>
<dbReference type="Gene3D" id="3.30.70.3000">
    <property type="match status" value="1"/>
</dbReference>
<evidence type="ECO:0000259" key="1">
    <source>
        <dbReference type="Pfam" id="PF04446"/>
    </source>
</evidence>
<proteinExistence type="predicted"/>
<dbReference type="PANTHER" id="PTHR12729:SF1">
    <property type="entry name" value="TRNAHIS GUANYLYLTRANSFERASE CATALYTIC DOMAIN-CONTAINING PROTEIN"/>
    <property type="match status" value="1"/>
</dbReference>
<feature type="domain" description="tRNAHis guanylyltransferase catalytic" evidence="1">
    <location>
        <begin position="5"/>
        <end position="150"/>
    </location>
</feature>
<name>A0A8S5RHU6_9VIRU</name>
<keyword evidence="2" id="KW-0548">Nucleotidyltransferase</keyword>
<dbReference type="PANTHER" id="PTHR12729">
    <property type="entry name" value="TRNA(HIS) GUANYLYLTRANSFERASE-RELATED"/>
    <property type="match status" value="1"/>
</dbReference>
<dbReference type="Pfam" id="PF04446">
    <property type="entry name" value="Thg1"/>
    <property type="match status" value="1"/>
</dbReference>
<dbReference type="EMBL" id="BK059105">
    <property type="protein sequence ID" value="DAE30637.1"/>
    <property type="molecule type" value="Genomic_DNA"/>
</dbReference>
<accession>A0A8S5RHU6</accession>
<dbReference type="GO" id="GO:0006400">
    <property type="term" value="P:tRNA modification"/>
    <property type="evidence" value="ECO:0007669"/>
    <property type="project" value="InterPro"/>
</dbReference>
<evidence type="ECO:0000313" key="2">
    <source>
        <dbReference type="EMBL" id="DAE30637.1"/>
    </source>
</evidence>
<dbReference type="InterPro" id="IPR007537">
    <property type="entry name" value="tRNAHis_GuaTrfase_Thg1"/>
</dbReference>
<keyword evidence="2" id="KW-0808">Transferase</keyword>